<dbReference type="OrthoDB" id="10249433at2759"/>
<name>A0A1J1HCD5_PLARL</name>
<sequence length="755" mass="89031">MGNSLSNTALFRPTEPSYDEDLKDLVFIPELLGIDVNKFWNDETFEIFNKEENIKSLKNKKFPALFLYFSKELKTKHTIIYFHSNSCDLGQIYEELLHLQGHLHANILAIEYVGFGLCYLEGSSNQYNINRRALAAYNFLINLNMKSENILLFGRSIGTGVATKLVYNLKLLGKNVGGIILHAPFISIEKLVEDYFSYSSYFIENIYDNFKNLQIISNNNDSDIPLLLIHGKEDEIIGVSHSEFLMKNLNNKYKNASYPNDSYHNYYYVIDDLGIPIKTFLETSSKSQYQKSIDIVIPKVFLQKETTKEIINHLNENTTEEKLEKKIKISDDILLSQHIKGGEKKTVSIIKDDKNNSGSSVKRSHMGESSKKNKTKNNKEKSINKSEKKNIGISLSGPYKEKNRTRNQQKDSNQKILKSEIPKLKKDNELNYKSMLFSANDKNLTTNIKKERKLDILSSTLPKNTVQEKDKAKDSDSTFKEKIKNEKRKVDIIEYTISSRIQIRNKNDHIENECKIEKYEEKRENRFTKKDKELNSEEENTNEMYINKQYFDEMYVNEEYLEKDVTKKNDIKKMYEKEGNIEEIFETEENNMEEFEKKNRDMEYKNVKKYEKEENEEYDSQKEGSKEYGYEKEEGEKYEYEKEGNEEYEYKKEGNKEQNYKKEENKEDYGINTNIENEKIYEMEKDSDIKYKKDKNKIEEKREDSEAQEDGENENFNINNYKVKDFKYYLKNNIINKEKIGCFMNKVINNLNGKN</sequence>
<keyword evidence="3" id="KW-1185">Reference proteome</keyword>
<evidence type="ECO:0000313" key="3">
    <source>
        <dbReference type="Proteomes" id="UP000220158"/>
    </source>
</evidence>
<organism evidence="2 3">
    <name type="scientific">Plasmodium relictum</name>
    <dbReference type="NCBI Taxonomy" id="85471"/>
    <lineage>
        <taxon>Eukaryota</taxon>
        <taxon>Sar</taxon>
        <taxon>Alveolata</taxon>
        <taxon>Apicomplexa</taxon>
        <taxon>Aconoidasida</taxon>
        <taxon>Haemosporida</taxon>
        <taxon>Plasmodiidae</taxon>
        <taxon>Plasmodium</taxon>
        <taxon>Plasmodium (Haemamoeba)</taxon>
    </lineage>
</organism>
<dbReference type="PANTHER" id="PTHR12277">
    <property type="entry name" value="ALPHA/BETA HYDROLASE DOMAIN-CONTAINING PROTEIN"/>
    <property type="match status" value="1"/>
</dbReference>
<dbReference type="GO" id="GO:0016787">
    <property type="term" value="F:hydrolase activity"/>
    <property type="evidence" value="ECO:0007669"/>
    <property type="project" value="UniProtKB-KW"/>
</dbReference>
<feature type="compositionally biased region" description="Basic and acidic residues" evidence="1">
    <location>
        <begin position="691"/>
        <end position="705"/>
    </location>
</feature>
<gene>
    <name evidence="2" type="ORF">PRELSG_0217100</name>
</gene>
<proteinExistence type="predicted"/>
<dbReference type="EMBL" id="LN835297">
    <property type="protein sequence ID" value="CRH03145.1"/>
    <property type="molecule type" value="Genomic_DNA"/>
</dbReference>
<dbReference type="GeneID" id="39734590"/>
<evidence type="ECO:0000313" key="2">
    <source>
        <dbReference type="EMBL" id="CRH03145.1"/>
    </source>
</evidence>
<dbReference type="RefSeq" id="XP_028535631.1">
    <property type="nucleotide sequence ID" value="XM_028679964.1"/>
</dbReference>
<dbReference type="InterPro" id="IPR029058">
    <property type="entry name" value="AB_hydrolase_fold"/>
</dbReference>
<feature type="compositionally biased region" description="Basic and acidic residues" evidence="1">
    <location>
        <begin position="346"/>
        <end position="355"/>
    </location>
</feature>
<dbReference type="SUPFAM" id="SSF53474">
    <property type="entry name" value="alpha/beta-Hydrolases"/>
    <property type="match status" value="1"/>
</dbReference>
<reference evidence="2 3" key="1">
    <citation type="submission" date="2015-04" db="EMBL/GenBank/DDBJ databases">
        <authorList>
            <consortium name="Pathogen Informatics"/>
        </authorList>
    </citation>
    <scope>NUCLEOTIDE SEQUENCE [LARGE SCALE GENOMIC DNA]</scope>
    <source>
        <strain evidence="2 3">SGS1</strain>
    </source>
</reference>
<evidence type="ECO:0000256" key="1">
    <source>
        <dbReference type="SAM" id="MobiDB-lite"/>
    </source>
</evidence>
<feature type="region of interest" description="Disordered" evidence="1">
    <location>
        <begin position="612"/>
        <end position="666"/>
    </location>
</feature>
<dbReference type="AlphaFoldDB" id="A0A1J1HCD5"/>
<dbReference type="PANTHER" id="PTHR12277:SF197">
    <property type="entry name" value="CHROMOSOME UNDETERMINED SCAFFOLD_38, WHOLE GENOME SHOTGUN SEQUENCE"/>
    <property type="match status" value="1"/>
</dbReference>
<feature type="compositionally biased region" description="Basic and acidic residues" evidence="1">
    <location>
        <begin position="365"/>
        <end position="390"/>
    </location>
</feature>
<keyword evidence="2" id="KW-0378">Hydrolase</keyword>
<feature type="region of interest" description="Disordered" evidence="1">
    <location>
        <begin position="346"/>
        <end position="422"/>
    </location>
</feature>
<protein>
    <submittedName>
        <fullName evidence="2">Alpha/beta hydrolase, putative</fullName>
    </submittedName>
</protein>
<dbReference type="Gene3D" id="3.40.50.1820">
    <property type="entry name" value="alpha/beta hydrolase"/>
    <property type="match status" value="1"/>
</dbReference>
<feature type="region of interest" description="Disordered" evidence="1">
    <location>
        <begin position="691"/>
        <end position="715"/>
    </location>
</feature>
<dbReference type="KEGG" id="prel:PRELSG_0217100"/>
<feature type="compositionally biased region" description="Basic and acidic residues" evidence="1">
    <location>
        <begin position="399"/>
        <end position="422"/>
    </location>
</feature>
<dbReference type="VEuPathDB" id="PlasmoDB:PRELSG_0217100"/>
<dbReference type="Proteomes" id="UP000220158">
    <property type="component" value="Chromosome 2"/>
</dbReference>
<accession>A0A1J1HCD5</accession>
<feature type="compositionally biased region" description="Basic and acidic residues" evidence="1">
    <location>
        <begin position="619"/>
        <end position="666"/>
    </location>
</feature>